<evidence type="ECO:0000313" key="4">
    <source>
        <dbReference type="Proteomes" id="UP000215158"/>
    </source>
</evidence>
<dbReference type="InterPro" id="IPR000525">
    <property type="entry name" value="Initiator_Rep_WH1"/>
</dbReference>
<keyword evidence="3" id="KW-0614">Plasmid</keyword>
<gene>
    <name evidence="3" type="ORF">CJU94_36920</name>
</gene>
<accession>A0A248VYG4</accession>
<feature type="domain" description="Initiator Rep protein WH1" evidence="2">
    <location>
        <begin position="47"/>
        <end position="178"/>
    </location>
</feature>
<dbReference type="KEGG" id="parb:CJU94_36920"/>
<proteinExistence type="inferred from homology"/>
<dbReference type="InterPro" id="IPR036388">
    <property type="entry name" value="WH-like_DNA-bd_sf"/>
</dbReference>
<protein>
    <submittedName>
        <fullName evidence="3">Replication initiation protein</fullName>
    </submittedName>
</protein>
<keyword evidence="4" id="KW-1185">Reference proteome</keyword>
<dbReference type="GO" id="GO:0003887">
    <property type="term" value="F:DNA-directed DNA polymerase activity"/>
    <property type="evidence" value="ECO:0007669"/>
    <property type="project" value="InterPro"/>
</dbReference>
<dbReference type="Pfam" id="PF21205">
    <property type="entry name" value="Rep3_C"/>
    <property type="match status" value="1"/>
</dbReference>
<dbReference type="AlphaFoldDB" id="A0A248VYG4"/>
<geneLocation type="plasmid" evidence="3 4">
    <name>pBN2</name>
</geneLocation>
<dbReference type="GO" id="GO:0006270">
    <property type="term" value="P:DNA replication initiation"/>
    <property type="evidence" value="ECO:0007669"/>
    <property type="project" value="InterPro"/>
</dbReference>
<dbReference type="OrthoDB" id="1522717at2"/>
<organism evidence="3 4">
    <name type="scientific">Paraburkholderia aromaticivorans</name>
    <dbReference type="NCBI Taxonomy" id="2026199"/>
    <lineage>
        <taxon>Bacteria</taxon>
        <taxon>Pseudomonadati</taxon>
        <taxon>Pseudomonadota</taxon>
        <taxon>Betaproteobacteria</taxon>
        <taxon>Burkholderiales</taxon>
        <taxon>Burkholderiaceae</taxon>
        <taxon>Paraburkholderia</taxon>
    </lineage>
</organism>
<sequence>MSDISTSSIRQLAVTTSKQSVSAEKRGTPVTMRKAKEAIFVFPEKPLSVLQRRLFNACVYFAQRNPGLQSWVVQLSQLEPIIGYNDSSNRRYIMGELISLMKAHVIWDATVNPQDRRLSVSTLLADVTHLVDQRAYEFSFSPKLREVLLNPEIWQRIDLAISQRFRSMGTAPLYEWCKRYERTGLTSRWAWEDFRHAVVGIVEEDSIYQQYKFFKSKILKRAIAEVNDLSDIEVTLKEYKNGRVVEQIQFEVRRKNSARPALESEPGELISAPSVTTLLEDVLRIGVTPNRAAQIINEYAPEDIRAALNHTVLRDAASNKEPLKNRASFFICSLEKGYAKPVALTPAVATTEPSAPLLTDAGLRESFMRSRDPLAEASFLAMALDEQANVLHDYNSRATHEQLRYDPAKKAKLSKTAFIRYLNLRLWGEPSDADVYAFHFPKAEA</sequence>
<dbReference type="Proteomes" id="UP000215158">
    <property type="component" value="Plasmid pBN2"/>
</dbReference>
<comment type="similarity">
    <text evidence="1">Belongs to the initiator RepB protein family.</text>
</comment>
<dbReference type="EMBL" id="CP022992">
    <property type="protein sequence ID" value="ASW04079.1"/>
    <property type="molecule type" value="Genomic_DNA"/>
</dbReference>
<reference evidence="3 4" key="1">
    <citation type="submission" date="2017-08" db="EMBL/GenBank/DDBJ databases">
        <title>Identification and genetic characteristics of simultaneous BTEX- and naphthalene-degrading Paraburkholderia sp. BN5 isolated from petroleum-contaminated soil.</title>
        <authorList>
            <person name="Lee Y."/>
            <person name="Jeon C.O."/>
        </authorList>
    </citation>
    <scope>NUCLEOTIDE SEQUENCE [LARGE SCALE GENOMIC DNA]</scope>
    <source>
        <strain evidence="3 4">BN5</strain>
        <plasmid evidence="3 4">pBN2</plasmid>
    </source>
</reference>
<dbReference type="InterPro" id="IPR036390">
    <property type="entry name" value="WH_DNA-bd_sf"/>
</dbReference>
<dbReference type="RefSeq" id="WP_095423784.1">
    <property type="nucleotide sequence ID" value="NZ_CP022992.1"/>
</dbReference>
<dbReference type="SUPFAM" id="SSF46785">
    <property type="entry name" value="Winged helix' DNA-binding domain"/>
    <property type="match status" value="1"/>
</dbReference>
<name>A0A248VYG4_9BURK</name>
<dbReference type="Gene3D" id="1.10.10.10">
    <property type="entry name" value="Winged helix-like DNA-binding domain superfamily/Winged helix DNA-binding domain"/>
    <property type="match status" value="1"/>
</dbReference>
<evidence type="ECO:0000259" key="2">
    <source>
        <dbReference type="Pfam" id="PF01051"/>
    </source>
</evidence>
<dbReference type="Pfam" id="PF01051">
    <property type="entry name" value="Rep3_N"/>
    <property type="match status" value="1"/>
</dbReference>
<evidence type="ECO:0000256" key="1">
    <source>
        <dbReference type="ARBA" id="ARBA00038283"/>
    </source>
</evidence>
<evidence type="ECO:0000313" key="3">
    <source>
        <dbReference type="EMBL" id="ASW04079.1"/>
    </source>
</evidence>